<organism evidence="2 3">
    <name type="scientific">Drosophila navojoa</name>
    <name type="common">Fruit fly</name>
    <dbReference type="NCBI Taxonomy" id="7232"/>
    <lineage>
        <taxon>Eukaryota</taxon>
        <taxon>Metazoa</taxon>
        <taxon>Ecdysozoa</taxon>
        <taxon>Arthropoda</taxon>
        <taxon>Hexapoda</taxon>
        <taxon>Insecta</taxon>
        <taxon>Pterygota</taxon>
        <taxon>Neoptera</taxon>
        <taxon>Endopterygota</taxon>
        <taxon>Diptera</taxon>
        <taxon>Brachycera</taxon>
        <taxon>Muscomorpha</taxon>
        <taxon>Ephydroidea</taxon>
        <taxon>Drosophilidae</taxon>
        <taxon>Drosophila</taxon>
    </lineage>
</organism>
<feature type="compositionally biased region" description="Low complexity" evidence="1">
    <location>
        <begin position="45"/>
        <end position="71"/>
    </location>
</feature>
<evidence type="ECO:0000313" key="2">
    <source>
        <dbReference type="EMBL" id="TDG50648.1"/>
    </source>
</evidence>
<evidence type="ECO:0000256" key="1">
    <source>
        <dbReference type="SAM" id="MobiDB-lite"/>
    </source>
</evidence>
<sequence length="83" mass="9035">MAESTERKRMAAFSERHLQQDSEGGFRKGFYVRLLAIIIININSSSSSSSSDSSSGSINSNNNSNNDSNIGKFMASGIREHGF</sequence>
<keyword evidence="3" id="KW-1185">Reference proteome</keyword>
<dbReference type="Proteomes" id="UP000295192">
    <property type="component" value="Unassembled WGS sequence"/>
</dbReference>
<protein>
    <submittedName>
        <fullName evidence="2">Uncharacterized protein</fullName>
    </submittedName>
</protein>
<evidence type="ECO:0000313" key="3">
    <source>
        <dbReference type="Proteomes" id="UP000295192"/>
    </source>
</evidence>
<proteinExistence type="predicted"/>
<dbReference type="AlphaFoldDB" id="A0A484BPH4"/>
<accession>A0A484BPH4</accession>
<reference evidence="2 3" key="1">
    <citation type="journal article" date="2019" name="J. Hered.">
        <title>An Improved Genome Assembly for Drosophila navojoa, the Basal Species in the mojavensis Cluster.</title>
        <authorList>
            <person name="Vanderlinde T."/>
            <person name="Dupim E.G."/>
            <person name="Nazario-Yepiz N.O."/>
            <person name="Carvalho A.B."/>
        </authorList>
    </citation>
    <scope>NUCLEOTIDE SEQUENCE [LARGE SCALE GENOMIC DNA]</scope>
    <source>
        <strain evidence="2">Navoj_Jal97</strain>
        <tissue evidence="2">Whole organism</tissue>
    </source>
</reference>
<comment type="caution">
    <text evidence="2">The sequence shown here is derived from an EMBL/GenBank/DDBJ whole genome shotgun (WGS) entry which is preliminary data.</text>
</comment>
<gene>
    <name evidence="2" type="ORF">AWZ03_002952</name>
</gene>
<name>A0A484BPH4_DRONA</name>
<dbReference type="EMBL" id="LSRL02000014">
    <property type="protein sequence ID" value="TDG50648.1"/>
    <property type="molecule type" value="Genomic_DNA"/>
</dbReference>
<feature type="region of interest" description="Disordered" evidence="1">
    <location>
        <begin position="1"/>
        <end position="20"/>
    </location>
</feature>
<feature type="region of interest" description="Disordered" evidence="1">
    <location>
        <begin position="45"/>
        <end position="83"/>
    </location>
</feature>